<dbReference type="InterPro" id="IPR013103">
    <property type="entry name" value="RVT_2"/>
</dbReference>
<evidence type="ECO:0000313" key="4">
    <source>
        <dbReference type="EMBL" id="GEU30291.1"/>
    </source>
</evidence>
<feature type="compositionally biased region" description="Basic residues" evidence="2">
    <location>
        <begin position="392"/>
        <end position="401"/>
    </location>
</feature>
<feature type="compositionally biased region" description="Basic and acidic residues" evidence="2">
    <location>
        <begin position="441"/>
        <end position="450"/>
    </location>
</feature>
<comment type="caution">
    <text evidence="4">The sequence shown here is derived from an EMBL/GenBank/DDBJ whole genome shotgun (WGS) entry which is preliminary data.</text>
</comment>
<evidence type="ECO:0000256" key="1">
    <source>
        <dbReference type="SAM" id="Coils"/>
    </source>
</evidence>
<dbReference type="PANTHER" id="PTHR11439:SF495">
    <property type="entry name" value="REVERSE TRANSCRIPTASE, RNA-DEPENDENT DNA POLYMERASE-RELATED"/>
    <property type="match status" value="1"/>
</dbReference>
<feature type="compositionally biased region" description="Polar residues" evidence="2">
    <location>
        <begin position="451"/>
        <end position="464"/>
    </location>
</feature>
<reference evidence="4" key="1">
    <citation type="journal article" date="2019" name="Sci. Rep.">
        <title>Draft genome of Tanacetum cinerariifolium, the natural source of mosquito coil.</title>
        <authorList>
            <person name="Yamashiro T."/>
            <person name="Shiraishi A."/>
            <person name="Satake H."/>
            <person name="Nakayama K."/>
        </authorList>
    </citation>
    <scope>NUCLEOTIDE SEQUENCE</scope>
</reference>
<accession>A0A6L2J0K8</accession>
<feature type="compositionally biased region" description="Low complexity" evidence="2">
    <location>
        <begin position="382"/>
        <end position="391"/>
    </location>
</feature>
<sequence length="678" mass="76758">MKPIKDYILIPLWTADPPFSKNPKSSHDDGFKPSSNDGKKVDEDPSKRNECNDQENEDNVNSTNNVNSISLTVNAAGTNRVNAVGELLFDPDMPALEDIGTFDFLNEDEDDDAVAGMSNLDTTIQVSPTPTIRIHKDHPLDQVIKDLQSATQTRNMTKNLKEHRFISTIQQRTNNKDLQSCLSASFLSQGKPKKALNGFLGIKDERGIIRRNKARLVTQGHTQEEGIDYDEVFASIARIEVIRLFLAYASFKDFMVYQMDVKRYQVNPKVSYFHAVKKIFRYLKGQPKLGLWYPKDPPFDLVAYNDNDYAGASLDKKSTTGDGKEIIITESSVRKDLRLTDEEGVACLPNSTIFENLKLIGMLMGEGSTLPTDPQHTPTILQSSSSQPQKTQKPRKLKRKNTQVPRPSSSTKNVTDEAVHKDCGDRLVRAATTAFSLEAEQDSRNIDKTQSKATLNEANSSKTTLGGGPRGNTLQSDKDRMKLNELMELCTNLQSRVLDLEKTKTTQALKITSLKRRVKKLEKNLGEDASKQGRKINDIDVDKDITLVNDQDDAEMFNVNDLHGERCLLKKKLLIKRLAREKAKKELEANISLIKEWDDIQAKIDADYQLAQRLETEKQEELKIEEKDTLFKELLEKRKKHFAAKEAEEKRNKPPTQAQQKESCVLTSRIWKERSSMI</sequence>
<protein>
    <recommendedName>
        <fullName evidence="3">Reverse transcriptase Ty1/copia-type domain-containing protein</fullName>
    </recommendedName>
</protein>
<feature type="compositionally biased region" description="Polar residues" evidence="2">
    <location>
        <begin position="402"/>
        <end position="413"/>
    </location>
</feature>
<feature type="region of interest" description="Disordered" evidence="2">
    <location>
        <begin position="368"/>
        <end position="420"/>
    </location>
</feature>
<feature type="compositionally biased region" description="Polar residues" evidence="2">
    <location>
        <begin position="654"/>
        <end position="664"/>
    </location>
</feature>
<name>A0A6L2J0K8_TANCI</name>
<proteinExistence type="predicted"/>
<feature type="compositionally biased region" description="Basic and acidic residues" evidence="2">
    <location>
        <begin position="25"/>
        <end position="51"/>
    </location>
</feature>
<evidence type="ECO:0000256" key="2">
    <source>
        <dbReference type="SAM" id="MobiDB-lite"/>
    </source>
</evidence>
<dbReference type="Pfam" id="PF07727">
    <property type="entry name" value="RVT_2"/>
    <property type="match status" value="1"/>
</dbReference>
<feature type="compositionally biased region" description="Basic and acidic residues" evidence="2">
    <location>
        <begin position="643"/>
        <end position="652"/>
    </location>
</feature>
<feature type="region of interest" description="Disordered" evidence="2">
    <location>
        <begin position="441"/>
        <end position="475"/>
    </location>
</feature>
<feature type="compositionally biased region" description="Polar residues" evidence="2">
    <location>
        <begin position="369"/>
        <end position="381"/>
    </location>
</feature>
<dbReference type="PANTHER" id="PTHR11439">
    <property type="entry name" value="GAG-POL-RELATED RETROTRANSPOSON"/>
    <property type="match status" value="1"/>
</dbReference>
<organism evidence="4">
    <name type="scientific">Tanacetum cinerariifolium</name>
    <name type="common">Dalmatian daisy</name>
    <name type="synonym">Chrysanthemum cinerariifolium</name>
    <dbReference type="NCBI Taxonomy" id="118510"/>
    <lineage>
        <taxon>Eukaryota</taxon>
        <taxon>Viridiplantae</taxon>
        <taxon>Streptophyta</taxon>
        <taxon>Embryophyta</taxon>
        <taxon>Tracheophyta</taxon>
        <taxon>Spermatophyta</taxon>
        <taxon>Magnoliopsida</taxon>
        <taxon>eudicotyledons</taxon>
        <taxon>Gunneridae</taxon>
        <taxon>Pentapetalae</taxon>
        <taxon>asterids</taxon>
        <taxon>campanulids</taxon>
        <taxon>Asterales</taxon>
        <taxon>Asteraceae</taxon>
        <taxon>Asteroideae</taxon>
        <taxon>Anthemideae</taxon>
        <taxon>Anthemidinae</taxon>
        <taxon>Tanacetum</taxon>
    </lineage>
</organism>
<keyword evidence="1" id="KW-0175">Coiled coil</keyword>
<feature type="region of interest" description="Disordered" evidence="2">
    <location>
        <begin position="14"/>
        <end position="65"/>
    </location>
</feature>
<feature type="region of interest" description="Disordered" evidence="2">
    <location>
        <begin position="643"/>
        <end position="664"/>
    </location>
</feature>
<dbReference type="EMBL" id="BKCJ010000145">
    <property type="protein sequence ID" value="GEU30291.1"/>
    <property type="molecule type" value="Genomic_DNA"/>
</dbReference>
<evidence type="ECO:0000259" key="3">
    <source>
        <dbReference type="Pfam" id="PF07727"/>
    </source>
</evidence>
<feature type="coiled-coil region" evidence="1">
    <location>
        <begin position="483"/>
        <end position="531"/>
    </location>
</feature>
<dbReference type="AlphaFoldDB" id="A0A6L2J0K8"/>
<feature type="domain" description="Reverse transcriptase Ty1/copia-type" evidence="3">
    <location>
        <begin position="208"/>
        <end position="272"/>
    </location>
</feature>
<gene>
    <name evidence="4" type="ORF">Tci_002269</name>
</gene>